<evidence type="ECO:0000256" key="1">
    <source>
        <dbReference type="ARBA" id="ARBA00004193"/>
    </source>
</evidence>
<dbReference type="OrthoDB" id="9801912at2"/>
<dbReference type="GO" id="GO:1904680">
    <property type="term" value="F:peptide transmembrane transporter activity"/>
    <property type="evidence" value="ECO:0007669"/>
    <property type="project" value="TreeGrafter"/>
</dbReference>
<dbReference type="InterPro" id="IPR023765">
    <property type="entry name" value="SBP_5_CS"/>
</dbReference>
<reference evidence="8" key="1">
    <citation type="submission" date="2017-02" db="EMBL/GenBank/DDBJ databases">
        <authorList>
            <person name="Varghese N."/>
            <person name="Submissions S."/>
        </authorList>
    </citation>
    <scope>NUCLEOTIDE SEQUENCE [LARGE SCALE GENOMIC DNA]</scope>
    <source>
        <strain evidence="8">USBA 833</strain>
    </source>
</reference>
<evidence type="ECO:0000313" key="7">
    <source>
        <dbReference type="EMBL" id="SKA89997.1"/>
    </source>
</evidence>
<dbReference type="GO" id="GO:0015833">
    <property type="term" value="P:peptide transport"/>
    <property type="evidence" value="ECO:0007669"/>
    <property type="project" value="TreeGrafter"/>
</dbReference>
<protein>
    <submittedName>
        <fullName evidence="7">Oligopeptide transport system substrate-binding protein</fullName>
    </submittedName>
</protein>
<dbReference type="AlphaFoldDB" id="A0A1T4XKF7"/>
<feature type="signal peptide" evidence="5">
    <location>
        <begin position="1"/>
        <end position="24"/>
    </location>
</feature>
<dbReference type="PANTHER" id="PTHR30290:SF10">
    <property type="entry name" value="PERIPLASMIC OLIGOPEPTIDE-BINDING PROTEIN-RELATED"/>
    <property type="match status" value="1"/>
</dbReference>
<evidence type="ECO:0000256" key="2">
    <source>
        <dbReference type="ARBA" id="ARBA00005695"/>
    </source>
</evidence>
<dbReference type="PANTHER" id="PTHR30290">
    <property type="entry name" value="PERIPLASMIC BINDING COMPONENT OF ABC TRANSPORTER"/>
    <property type="match status" value="1"/>
</dbReference>
<dbReference type="Pfam" id="PF00496">
    <property type="entry name" value="SBP_bac_5"/>
    <property type="match status" value="1"/>
</dbReference>
<dbReference type="FunFam" id="3.90.76.10:FF:000001">
    <property type="entry name" value="Oligopeptide ABC transporter substrate-binding protein"/>
    <property type="match status" value="1"/>
</dbReference>
<keyword evidence="8" id="KW-1185">Reference proteome</keyword>
<dbReference type="EMBL" id="FUYH01000010">
    <property type="protein sequence ID" value="SKA89997.1"/>
    <property type="molecule type" value="Genomic_DNA"/>
</dbReference>
<dbReference type="FunFam" id="3.10.105.10:FF:000001">
    <property type="entry name" value="Oligopeptide ABC transporter, oligopeptide-binding protein"/>
    <property type="match status" value="1"/>
</dbReference>
<dbReference type="SUPFAM" id="SSF53850">
    <property type="entry name" value="Periplasmic binding protein-like II"/>
    <property type="match status" value="1"/>
</dbReference>
<dbReference type="GO" id="GO:0043190">
    <property type="term" value="C:ATP-binding cassette (ABC) transporter complex"/>
    <property type="evidence" value="ECO:0007669"/>
    <property type="project" value="InterPro"/>
</dbReference>
<proteinExistence type="inferred from homology"/>
<feature type="domain" description="Solute-binding protein family 5" evidence="6">
    <location>
        <begin position="78"/>
        <end position="460"/>
    </location>
</feature>
<dbReference type="InterPro" id="IPR030678">
    <property type="entry name" value="Peptide/Ni-bd"/>
</dbReference>
<dbReference type="GO" id="GO:0030288">
    <property type="term" value="C:outer membrane-bounded periplasmic space"/>
    <property type="evidence" value="ECO:0007669"/>
    <property type="project" value="UniProtKB-ARBA"/>
</dbReference>
<dbReference type="Gene3D" id="3.10.105.10">
    <property type="entry name" value="Dipeptide-binding Protein, Domain 3"/>
    <property type="match status" value="1"/>
</dbReference>
<accession>A0A1T4XKF7</accession>
<dbReference type="PROSITE" id="PS51257">
    <property type="entry name" value="PROKAR_LIPOPROTEIN"/>
    <property type="match status" value="1"/>
</dbReference>
<organism evidence="7 8">
    <name type="scientific">Caloramator quimbayensis</name>
    <dbReference type="NCBI Taxonomy" id="1147123"/>
    <lineage>
        <taxon>Bacteria</taxon>
        <taxon>Bacillati</taxon>
        <taxon>Bacillota</taxon>
        <taxon>Clostridia</taxon>
        <taxon>Eubacteriales</taxon>
        <taxon>Clostridiaceae</taxon>
        <taxon>Caloramator</taxon>
    </lineage>
</organism>
<dbReference type="InterPro" id="IPR000914">
    <property type="entry name" value="SBP_5_dom"/>
</dbReference>
<gene>
    <name evidence="7" type="ORF">SAMN05443428_11010</name>
</gene>
<evidence type="ECO:0000256" key="5">
    <source>
        <dbReference type="SAM" id="SignalP"/>
    </source>
</evidence>
<evidence type="ECO:0000256" key="4">
    <source>
        <dbReference type="ARBA" id="ARBA00022729"/>
    </source>
</evidence>
<dbReference type="Proteomes" id="UP000190105">
    <property type="component" value="Unassembled WGS sequence"/>
</dbReference>
<evidence type="ECO:0000256" key="3">
    <source>
        <dbReference type="ARBA" id="ARBA00022448"/>
    </source>
</evidence>
<evidence type="ECO:0000313" key="8">
    <source>
        <dbReference type="Proteomes" id="UP000190105"/>
    </source>
</evidence>
<sequence>MKRKKLFICLTVILTIAMVGTLLAGCGNKSASSANQTLVYNLGTDSETIDPALNQAVDGATVVANAFEGLTRIGDDNNVKPGVAEKWEISPDGTVYTFYLRKNAKWSDGKPVTAKDFEFAWKRALDPKLAAAYAFFLTDNIKNAEEYYNGKANWEDVGIKVKDDYTIEVTLKVPTAFFLQLVAMPIYMPLRQDALEKGGEQWTQSGETYIGNGPFKMVKWTHNDSMEWVKNENYWDAKNVKLSKMTWVMVTEASSALPSWEKGEIDIIESVPPAEAPRLIQEKKLQIIPELGTYYLYFNTKKAPLNDPRVRKALALAINRQSIKDAVLKTGQITAYAQVPFGIKEADGKSDFREKGGNLFQEDVNLAKQLLAEAGFPDGKGFPEMTYLYNTNESHKKIAEMIQDMWKNNLGINIKLANQEWKVFQKTRQNGDFDIARGGWIADYVDPMTFLDMFMSDNAFNDGKYTNAQYDALLKEAKTATDLAKRDQLMHDAEKIIMDEMGVCPIYFYVSNMCVQPWIKGVYKTPLATVYFDHAYVDESAKK</sequence>
<dbReference type="Gene3D" id="3.90.76.10">
    <property type="entry name" value="Dipeptide-binding Protein, Domain 1"/>
    <property type="match status" value="1"/>
</dbReference>
<dbReference type="InterPro" id="IPR039424">
    <property type="entry name" value="SBP_5"/>
</dbReference>
<dbReference type="PIRSF" id="PIRSF002741">
    <property type="entry name" value="MppA"/>
    <property type="match status" value="1"/>
</dbReference>
<dbReference type="Gene3D" id="3.40.190.10">
    <property type="entry name" value="Periplasmic binding protein-like II"/>
    <property type="match status" value="1"/>
</dbReference>
<comment type="subcellular location">
    <subcellularLocation>
        <location evidence="1">Cell membrane</location>
        <topology evidence="1">Lipid-anchor</topology>
    </subcellularLocation>
</comment>
<name>A0A1T4XKF7_9CLOT</name>
<dbReference type="RefSeq" id="WP_078696555.1">
    <property type="nucleotide sequence ID" value="NZ_FUYH01000010.1"/>
</dbReference>
<dbReference type="STRING" id="1147123.SAMN05443428_11010"/>
<evidence type="ECO:0000259" key="6">
    <source>
        <dbReference type="Pfam" id="PF00496"/>
    </source>
</evidence>
<dbReference type="PROSITE" id="PS01040">
    <property type="entry name" value="SBP_BACTERIAL_5"/>
    <property type="match status" value="1"/>
</dbReference>
<keyword evidence="4 5" id="KW-0732">Signal</keyword>
<dbReference type="CDD" id="cd08504">
    <property type="entry name" value="PBP2_OppA"/>
    <property type="match status" value="1"/>
</dbReference>
<keyword evidence="3" id="KW-0813">Transport</keyword>
<comment type="similarity">
    <text evidence="2">Belongs to the bacterial solute-binding protein 5 family.</text>
</comment>
<feature type="chain" id="PRO_5039035567" evidence="5">
    <location>
        <begin position="25"/>
        <end position="543"/>
    </location>
</feature>